<proteinExistence type="predicted"/>
<dbReference type="PANTHER" id="PTHR32502:SF23">
    <property type="entry name" value="TRANSPORT PROTEIN, PTS SYSTEM"/>
    <property type="match status" value="1"/>
</dbReference>
<dbReference type="GO" id="GO:0005886">
    <property type="term" value="C:plasma membrane"/>
    <property type="evidence" value="ECO:0007669"/>
    <property type="project" value="TreeGrafter"/>
</dbReference>
<feature type="transmembrane region" description="Helical" evidence="1">
    <location>
        <begin position="139"/>
        <end position="160"/>
    </location>
</feature>
<keyword evidence="1" id="KW-0472">Membrane</keyword>
<dbReference type="InterPro" id="IPR004704">
    <property type="entry name" value="PTS_IID_man"/>
</dbReference>
<keyword evidence="3" id="KW-1185">Reference proteome</keyword>
<dbReference type="RefSeq" id="WP_092362459.1">
    <property type="nucleotide sequence ID" value="NZ_CAJJSN010000025.1"/>
</dbReference>
<dbReference type="EMBL" id="FOIM01000007">
    <property type="protein sequence ID" value="SET48991.1"/>
    <property type="molecule type" value="Genomic_DNA"/>
</dbReference>
<protein>
    <submittedName>
        <fullName evidence="2">PTS system IID component, Man family</fullName>
    </submittedName>
</protein>
<dbReference type="PROSITE" id="PS51108">
    <property type="entry name" value="PTS_EIID"/>
    <property type="match status" value="1"/>
</dbReference>
<dbReference type="Proteomes" id="UP000198508">
    <property type="component" value="Unassembled WGS sequence"/>
</dbReference>
<evidence type="ECO:0000313" key="2">
    <source>
        <dbReference type="EMBL" id="SET48991.1"/>
    </source>
</evidence>
<keyword evidence="1" id="KW-0812">Transmembrane</keyword>
<dbReference type="AlphaFoldDB" id="A0A1I0EUB0"/>
<feature type="transmembrane region" description="Helical" evidence="1">
    <location>
        <begin position="65"/>
        <end position="84"/>
    </location>
</feature>
<name>A0A1I0EUB0_9FIRM</name>
<organism evidence="2 3">
    <name type="scientific">Enterocloster lavalensis</name>
    <dbReference type="NCBI Taxonomy" id="460384"/>
    <lineage>
        <taxon>Bacteria</taxon>
        <taxon>Bacillati</taxon>
        <taxon>Bacillota</taxon>
        <taxon>Clostridia</taxon>
        <taxon>Lachnospirales</taxon>
        <taxon>Lachnospiraceae</taxon>
        <taxon>Enterocloster</taxon>
    </lineage>
</organism>
<dbReference type="STRING" id="460384.SAMN05216313_10744"/>
<dbReference type="PANTHER" id="PTHR32502">
    <property type="entry name" value="N-ACETYLGALACTOSAMINE PERMEASE II COMPONENT-RELATED"/>
    <property type="match status" value="1"/>
</dbReference>
<sequence length="271" mass="29613">MAKSAYTAQEKKTLRKMFWNSGLVFSGFNMVKMEGNAFALTMEPALEELYEDKKERAEALQRHNGFFNTHAVFFALIAGITYALEKQKKTSGGVDDDVIENIKVALMGPTAGIGDAFFFNCLRVIAAGIAIGLCAQANFLGVILFVLIYGFSQFAARYYLLRMGYRYGTSFIDSVFESGLMEALTKAAGVMGITMVGAMVASSVNVKLAWTINVGQTSVVVLDIFNSIMPGILSILLVFGMVRLIKKGYKPITLVFGILVISIVLAFFGIF</sequence>
<evidence type="ECO:0000256" key="1">
    <source>
        <dbReference type="SAM" id="Phobius"/>
    </source>
</evidence>
<gene>
    <name evidence="2" type="ORF">SAMN05216313_10744</name>
</gene>
<dbReference type="Pfam" id="PF03613">
    <property type="entry name" value="EIID-AGA"/>
    <property type="match status" value="1"/>
</dbReference>
<reference evidence="3" key="1">
    <citation type="submission" date="2016-10" db="EMBL/GenBank/DDBJ databases">
        <authorList>
            <person name="Varghese N."/>
            <person name="Submissions S."/>
        </authorList>
    </citation>
    <scope>NUCLEOTIDE SEQUENCE [LARGE SCALE GENOMIC DNA]</scope>
    <source>
        <strain evidence="3">NLAE-zl-G277</strain>
    </source>
</reference>
<dbReference type="InterPro" id="IPR050303">
    <property type="entry name" value="GatZ_KbaZ_carbometab"/>
</dbReference>
<dbReference type="GeneID" id="93280474"/>
<accession>A0A1I0EUB0</accession>
<dbReference type="GO" id="GO:0009401">
    <property type="term" value="P:phosphoenolpyruvate-dependent sugar phosphotransferase system"/>
    <property type="evidence" value="ECO:0007669"/>
    <property type="project" value="InterPro"/>
</dbReference>
<feature type="transmembrane region" description="Helical" evidence="1">
    <location>
        <begin position="180"/>
        <end position="204"/>
    </location>
</feature>
<feature type="transmembrane region" description="Helical" evidence="1">
    <location>
        <begin position="224"/>
        <end position="245"/>
    </location>
</feature>
<feature type="transmembrane region" description="Helical" evidence="1">
    <location>
        <begin position="252"/>
        <end position="270"/>
    </location>
</feature>
<keyword evidence="1" id="KW-1133">Transmembrane helix</keyword>
<feature type="transmembrane region" description="Helical" evidence="1">
    <location>
        <begin position="104"/>
        <end position="133"/>
    </location>
</feature>
<evidence type="ECO:0000313" key="3">
    <source>
        <dbReference type="Proteomes" id="UP000198508"/>
    </source>
</evidence>